<proteinExistence type="predicted"/>
<dbReference type="EMBL" id="WIQZ01000029">
    <property type="protein sequence ID" value="KAF3136418.1"/>
    <property type="molecule type" value="Genomic_DNA"/>
</dbReference>
<dbReference type="InterPro" id="IPR001810">
    <property type="entry name" value="F-box_dom"/>
</dbReference>
<gene>
    <name evidence="2" type="ORF">TWF703_005530</name>
</gene>
<dbReference type="Pfam" id="PF00646">
    <property type="entry name" value="F-box"/>
    <property type="match status" value="1"/>
</dbReference>
<feature type="domain" description="F-box" evidence="1">
    <location>
        <begin position="61"/>
        <end position="93"/>
    </location>
</feature>
<evidence type="ECO:0000313" key="2">
    <source>
        <dbReference type="EMBL" id="KAF3136418.1"/>
    </source>
</evidence>
<sequence length="842" mass="97457">MFRKAFRKLHLPIANGIDDRVVSVDDHHIHALPFDSQRYRSGGSTESFHVSQSDAYEPPFFKLSFDVLEIVLKYLSFRDRIALSLTTKGLRHLDPQQIYANSSTPITSPRNLLGPAERACANRISRQLLPLRPEFKFREKISSAGAGRLAQDGVFRCPYCFHELCPPTCGTALFLDHATGIFYPRSLFPIETAEFYYSVSRYEFRPKAEMERDNPEPQGAFYSTIWCEHHRCPRDILLNQKKNYNKKYGSGFARFCFEYEDMKRWQALRASRQPLATSARVRWLVGHRKQYPLYLIAAAAGLKATNRKERLTWGANRPAELEKHCWVEPVYEKFFYETVCRHCLLPLAYPVATGWRERYRKWFGETCRCEARMPGGCRRCGVVSVKFTMVEVFDTFLQIYSGTEGLVKRRSYWLFLAKECEITNYPSGQNKSRLKCVYPLEAERHLNIVRGVEVALIARPRIGLQDLPYRTILWIMTLHNRTNDFHTSRYNGMVQSSYIFLKTWYGSSAAVMARDTMDMSAWRDRINMCWPEARPVNEGDTVKVKYGPTLHRDKFKHNLSDILDLTKLTKINLTLYLRNRILSSDDQEALWDSGEEWEDNQPGNRSPQQRFADYDVIGDSDTGNIREQAKLLSGLLFSTPNLVHLCLATNSSRYEPVELYNFAKALKALQRTVLALRKLRVMELHGLIFHPCFFLHPPESVRVFRIESGGTGNVSAAWWKKFAACPFTNVEEMTLNTQHMALGNWTSSDDEEEQQNDIKFWIFGVGDVKMENLRKFRAPLLETLQISHGPLDLLERVLKKNPQLDEDSVKRLSAACMLDKAYQMETADLMDENVYCDQNQVC</sequence>
<organism evidence="2 3">
    <name type="scientific">Orbilia oligospora</name>
    <name type="common">Nematode-trapping fungus</name>
    <name type="synonym">Arthrobotrys oligospora</name>
    <dbReference type="NCBI Taxonomy" id="2813651"/>
    <lineage>
        <taxon>Eukaryota</taxon>
        <taxon>Fungi</taxon>
        <taxon>Dikarya</taxon>
        <taxon>Ascomycota</taxon>
        <taxon>Pezizomycotina</taxon>
        <taxon>Orbiliomycetes</taxon>
        <taxon>Orbiliales</taxon>
        <taxon>Orbiliaceae</taxon>
        <taxon>Orbilia</taxon>
    </lineage>
</organism>
<dbReference type="Proteomes" id="UP000480548">
    <property type="component" value="Unassembled WGS sequence"/>
</dbReference>
<evidence type="ECO:0000259" key="1">
    <source>
        <dbReference type="Pfam" id="PF00646"/>
    </source>
</evidence>
<dbReference type="CDD" id="cd09917">
    <property type="entry name" value="F-box_SF"/>
    <property type="match status" value="1"/>
</dbReference>
<evidence type="ECO:0000313" key="3">
    <source>
        <dbReference type="Proteomes" id="UP000480548"/>
    </source>
</evidence>
<dbReference type="AlphaFoldDB" id="A0A7C8NQT2"/>
<protein>
    <recommendedName>
        <fullName evidence="1">F-box domain-containing protein</fullName>
    </recommendedName>
</protein>
<reference evidence="2 3" key="1">
    <citation type="submission" date="2019-06" db="EMBL/GenBank/DDBJ databases">
        <authorList>
            <person name="Palmer J.M."/>
        </authorList>
    </citation>
    <scope>NUCLEOTIDE SEQUENCE [LARGE SCALE GENOMIC DNA]</scope>
    <source>
        <strain evidence="2 3">TWF703</strain>
    </source>
</reference>
<name>A0A7C8NQT2_ORBOL</name>
<comment type="caution">
    <text evidence="2">The sequence shown here is derived from an EMBL/GenBank/DDBJ whole genome shotgun (WGS) entry which is preliminary data.</text>
</comment>
<accession>A0A7C8NQT2</accession>